<protein>
    <recommendedName>
        <fullName evidence="16">TonB-dependent receptor</fullName>
    </recommendedName>
</protein>
<proteinExistence type="inferred from homology"/>
<dbReference type="GO" id="GO:0044718">
    <property type="term" value="P:siderophore transmembrane transport"/>
    <property type="evidence" value="ECO:0007669"/>
    <property type="project" value="TreeGrafter"/>
</dbReference>
<evidence type="ECO:0000256" key="11">
    <source>
        <dbReference type="RuleBase" id="RU003357"/>
    </source>
</evidence>
<dbReference type="PROSITE" id="PS52016">
    <property type="entry name" value="TONB_DEPENDENT_REC_3"/>
    <property type="match status" value="1"/>
</dbReference>
<feature type="domain" description="TonB-dependent receptor plug" evidence="13">
    <location>
        <begin position="42"/>
        <end position="143"/>
    </location>
</feature>
<sequence>MLFFFSNVQGQQLADTLHELKVKGKKDRHQTDDLRIKNYASGMKVQTIDSTMMQVYQQQSVASLLAQQVPVFIKSYGFNGVATLNFRGSSAAQSQVLWNGIPLQNASLGLTDVSLLPVSLMDKINIVYGGSAALLGSGNVGGAVMLENDAPSFDSNRKFKLQLSGAAGSFGQYQAGAKASFSSKNWFTSLQAFGQTAQNNFTFTDQKRMDQSMPNAQLKGGGLLWQTAWRPNIYNTFSLSAWFQYYDRQIPPALFEDISVKEQKDESARFLLQWQHQKGASKWYAKLAYLQDGMKYRDSLSLLNTNNITRQIYGEAGWQHSLNAHHDVLFFVPMQTSWFTGDKAHTQTKLALAAAWRMHYINDRLQVAINARDEWVNSNNFFLPGANASYQLLSWLKLKANVQKTYRVPTLNELYYDPGGNKDLKPEQGWGEDCGYTIDLHFAKRFTLHQETSIFNRNINDWIIWYGGSIWTPHNIASVHSRGIETSNTLTIQLNKWQLHFGLNTEYVLATTTSSYVQNDGSIGMQIPYTPRYQWQANIGCAYKGFYLNYNHTYVGYRFLTNDESVYLDPYQTGNVQLMYSFPFRNANWRASLQCNNIWNQQYEVVAARPMPGVNWLAGLAVSLW</sequence>
<dbReference type="EMBL" id="QKTW01000027">
    <property type="protein sequence ID" value="PZF71092.1"/>
    <property type="molecule type" value="Genomic_DNA"/>
</dbReference>
<dbReference type="SUPFAM" id="SSF56935">
    <property type="entry name" value="Porins"/>
    <property type="match status" value="1"/>
</dbReference>
<evidence type="ECO:0000256" key="6">
    <source>
        <dbReference type="ARBA" id="ARBA00023077"/>
    </source>
</evidence>
<evidence type="ECO:0008006" key="16">
    <source>
        <dbReference type="Google" id="ProtNLM"/>
    </source>
</evidence>
<accession>A0A2W2ABU1</accession>
<gene>
    <name evidence="14" type="ORF">DN068_20555</name>
</gene>
<organism evidence="14 15">
    <name type="scientific">Taibaiella soli</name>
    <dbReference type="NCBI Taxonomy" id="1649169"/>
    <lineage>
        <taxon>Bacteria</taxon>
        <taxon>Pseudomonadati</taxon>
        <taxon>Bacteroidota</taxon>
        <taxon>Chitinophagia</taxon>
        <taxon>Chitinophagales</taxon>
        <taxon>Chitinophagaceae</taxon>
        <taxon>Taibaiella</taxon>
    </lineage>
</organism>
<dbReference type="PANTHER" id="PTHR30069:SF29">
    <property type="entry name" value="HEMOGLOBIN AND HEMOGLOBIN-HAPTOGLOBIN-BINDING PROTEIN 1-RELATED"/>
    <property type="match status" value="1"/>
</dbReference>
<dbReference type="GO" id="GO:0015344">
    <property type="term" value="F:siderophore uptake transmembrane transporter activity"/>
    <property type="evidence" value="ECO:0007669"/>
    <property type="project" value="TreeGrafter"/>
</dbReference>
<evidence type="ECO:0000256" key="8">
    <source>
        <dbReference type="ARBA" id="ARBA00023170"/>
    </source>
</evidence>
<dbReference type="Proteomes" id="UP000248745">
    <property type="component" value="Unassembled WGS sequence"/>
</dbReference>
<dbReference type="InterPro" id="IPR039426">
    <property type="entry name" value="TonB-dep_rcpt-like"/>
</dbReference>
<evidence type="ECO:0000256" key="4">
    <source>
        <dbReference type="ARBA" id="ARBA00022692"/>
    </source>
</evidence>
<keyword evidence="3 10" id="KW-1134">Transmembrane beta strand</keyword>
<keyword evidence="5" id="KW-0732">Signal</keyword>
<feature type="domain" description="TonB-dependent receptor-like beta-barrel" evidence="12">
    <location>
        <begin position="172"/>
        <end position="598"/>
    </location>
</feature>
<evidence type="ECO:0000313" key="14">
    <source>
        <dbReference type="EMBL" id="PZF71092.1"/>
    </source>
</evidence>
<keyword evidence="9 10" id="KW-0998">Cell outer membrane</keyword>
<keyword evidence="8" id="KW-0675">Receptor</keyword>
<comment type="similarity">
    <text evidence="10 11">Belongs to the TonB-dependent receptor family.</text>
</comment>
<comment type="caution">
    <text evidence="14">The sequence shown here is derived from an EMBL/GenBank/DDBJ whole genome shotgun (WGS) entry which is preliminary data.</text>
</comment>
<dbReference type="Pfam" id="PF00593">
    <property type="entry name" value="TonB_dep_Rec_b-barrel"/>
    <property type="match status" value="1"/>
</dbReference>
<evidence type="ECO:0000259" key="12">
    <source>
        <dbReference type="Pfam" id="PF00593"/>
    </source>
</evidence>
<keyword evidence="6 11" id="KW-0798">TonB box</keyword>
<dbReference type="AlphaFoldDB" id="A0A2W2ABU1"/>
<evidence type="ECO:0000256" key="1">
    <source>
        <dbReference type="ARBA" id="ARBA00004571"/>
    </source>
</evidence>
<evidence type="ECO:0000256" key="5">
    <source>
        <dbReference type="ARBA" id="ARBA00022729"/>
    </source>
</evidence>
<dbReference type="InterPro" id="IPR037066">
    <property type="entry name" value="Plug_dom_sf"/>
</dbReference>
<dbReference type="GO" id="GO:0009279">
    <property type="term" value="C:cell outer membrane"/>
    <property type="evidence" value="ECO:0007669"/>
    <property type="project" value="UniProtKB-SubCell"/>
</dbReference>
<dbReference type="Gene3D" id="2.170.130.10">
    <property type="entry name" value="TonB-dependent receptor, plug domain"/>
    <property type="match status" value="1"/>
</dbReference>
<keyword evidence="4 10" id="KW-0812">Transmembrane</keyword>
<evidence type="ECO:0000259" key="13">
    <source>
        <dbReference type="Pfam" id="PF07715"/>
    </source>
</evidence>
<evidence type="ECO:0000313" key="15">
    <source>
        <dbReference type="Proteomes" id="UP000248745"/>
    </source>
</evidence>
<dbReference type="InterPro" id="IPR000531">
    <property type="entry name" value="Beta-barrel_TonB"/>
</dbReference>
<dbReference type="Pfam" id="PF07715">
    <property type="entry name" value="Plug"/>
    <property type="match status" value="1"/>
</dbReference>
<keyword evidence="7 10" id="KW-0472">Membrane</keyword>
<reference evidence="14 15" key="1">
    <citation type="submission" date="2018-06" db="EMBL/GenBank/DDBJ databases">
        <title>Mucibacter soli gen. nov., sp. nov., a new member of the family Chitinophagaceae producing mucin.</title>
        <authorList>
            <person name="Kim M.-K."/>
            <person name="Park S."/>
            <person name="Kim T.-S."/>
            <person name="Joung Y."/>
            <person name="Han J.-H."/>
            <person name="Kim S.B."/>
        </authorList>
    </citation>
    <scope>NUCLEOTIDE SEQUENCE [LARGE SCALE GENOMIC DNA]</scope>
    <source>
        <strain evidence="14 15">R1-15</strain>
    </source>
</reference>
<evidence type="ECO:0000256" key="10">
    <source>
        <dbReference type="PROSITE-ProRule" id="PRU01360"/>
    </source>
</evidence>
<dbReference type="InterPro" id="IPR012910">
    <property type="entry name" value="Plug_dom"/>
</dbReference>
<dbReference type="PANTHER" id="PTHR30069">
    <property type="entry name" value="TONB-DEPENDENT OUTER MEMBRANE RECEPTOR"/>
    <property type="match status" value="1"/>
</dbReference>
<keyword evidence="15" id="KW-1185">Reference proteome</keyword>
<evidence type="ECO:0000256" key="7">
    <source>
        <dbReference type="ARBA" id="ARBA00023136"/>
    </source>
</evidence>
<keyword evidence="2 10" id="KW-0813">Transport</keyword>
<comment type="subcellular location">
    <subcellularLocation>
        <location evidence="1 10">Cell outer membrane</location>
        <topology evidence="1 10">Multi-pass membrane protein</topology>
    </subcellularLocation>
</comment>
<name>A0A2W2ABU1_9BACT</name>
<dbReference type="InterPro" id="IPR036942">
    <property type="entry name" value="Beta-barrel_TonB_sf"/>
</dbReference>
<dbReference type="Gene3D" id="2.40.170.20">
    <property type="entry name" value="TonB-dependent receptor, beta-barrel domain"/>
    <property type="match status" value="1"/>
</dbReference>
<evidence type="ECO:0000256" key="9">
    <source>
        <dbReference type="ARBA" id="ARBA00023237"/>
    </source>
</evidence>
<evidence type="ECO:0000256" key="2">
    <source>
        <dbReference type="ARBA" id="ARBA00022448"/>
    </source>
</evidence>
<evidence type="ECO:0000256" key="3">
    <source>
        <dbReference type="ARBA" id="ARBA00022452"/>
    </source>
</evidence>